<proteinExistence type="predicted"/>
<evidence type="ECO:0000313" key="1">
    <source>
        <dbReference type="EMBL" id="KAK1935275.1"/>
    </source>
</evidence>
<keyword evidence="2" id="KW-1185">Reference proteome</keyword>
<sequence>MIILTVPMLPILTALKRFLRPLRSVCRRPTLRFITFTLWVIRVWIRLSREEAGILIISVMRHHACFTSGSLTILIMARPPAFSREALPLCLPVSLPRLPRMLPRILSRALAMTLQGISRTFLHPCCSPVRGMILCLGMPVFSSRRSVIRFRTKKKNFKNYFSSSALEELKSVCSTVTSRLEPFTHGSSGLPLYAVCHQNGTLYSQLWNPEAIPLYVKWLKDNLDSIIESLNLMSSEASSKWDSGNLQTADTAGPFRFGFVFKDSSWTSSSTFKSHLPPKITSLTASLQNLLADLLFVCPWDNALLGHAICFLYTFCSKVSAEEGLKEKLKKYSGDLKTVCHDLQNHLQPFIFGSSYLFAVCQKNTKLFDGIWDDNKFDKYCEWLRKHLKNIIEALKAISWDCKQWTKGKLKEASSAGPSRFGFVFKDDFWDASTSKSQLPSKISPLTASAENSGSLKKLKECLEPSSSAGAAGGLFGAGAAYATNAFGFQNLITSFISSFLK</sequence>
<comment type="caution">
    <text evidence="1">The sequence shown here is derived from an EMBL/GenBank/DDBJ whole genome shotgun (WGS) entry which is preliminary data.</text>
</comment>
<organism evidence="1 2">
    <name type="scientific">Babesia divergens</name>
    <dbReference type="NCBI Taxonomy" id="32595"/>
    <lineage>
        <taxon>Eukaryota</taxon>
        <taxon>Sar</taxon>
        <taxon>Alveolata</taxon>
        <taxon>Apicomplexa</taxon>
        <taxon>Aconoidasida</taxon>
        <taxon>Piroplasmida</taxon>
        <taxon>Babesiidae</taxon>
        <taxon>Babesia</taxon>
    </lineage>
</organism>
<evidence type="ECO:0000313" key="2">
    <source>
        <dbReference type="Proteomes" id="UP001195914"/>
    </source>
</evidence>
<gene>
    <name evidence="1" type="ORF">X943_003841</name>
</gene>
<reference evidence="1" key="2">
    <citation type="submission" date="2021-05" db="EMBL/GenBank/DDBJ databases">
        <authorList>
            <person name="Pain A."/>
        </authorList>
    </citation>
    <scope>NUCLEOTIDE SEQUENCE</scope>
    <source>
        <strain evidence="1">1802A</strain>
    </source>
</reference>
<dbReference type="EMBL" id="JAHBMH010000057">
    <property type="protein sequence ID" value="KAK1935275.1"/>
    <property type="molecule type" value="Genomic_DNA"/>
</dbReference>
<accession>A0AAD9GBG2</accession>
<reference evidence="1" key="1">
    <citation type="journal article" date="2014" name="Nucleic Acids Res.">
        <title>The evolutionary dynamics of variant antigen genes in Babesia reveal a history of genomic innovation underlying host-parasite interaction.</title>
        <authorList>
            <person name="Jackson A.P."/>
            <person name="Otto T.D."/>
            <person name="Darby A."/>
            <person name="Ramaprasad A."/>
            <person name="Xia D."/>
            <person name="Echaide I.E."/>
            <person name="Farber M."/>
            <person name="Gahlot S."/>
            <person name="Gamble J."/>
            <person name="Gupta D."/>
            <person name="Gupta Y."/>
            <person name="Jackson L."/>
            <person name="Malandrin L."/>
            <person name="Malas T.B."/>
            <person name="Moussa E."/>
            <person name="Nair M."/>
            <person name="Reid A.J."/>
            <person name="Sanders M."/>
            <person name="Sharma J."/>
            <person name="Tracey A."/>
            <person name="Quail M.A."/>
            <person name="Weir W."/>
            <person name="Wastling J.M."/>
            <person name="Hall N."/>
            <person name="Willadsen P."/>
            <person name="Lingelbach K."/>
            <person name="Shiels B."/>
            <person name="Tait A."/>
            <person name="Berriman M."/>
            <person name="Allred D.R."/>
            <person name="Pain A."/>
        </authorList>
    </citation>
    <scope>NUCLEOTIDE SEQUENCE</scope>
    <source>
        <strain evidence="1">1802A</strain>
    </source>
</reference>
<dbReference type="Proteomes" id="UP001195914">
    <property type="component" value="Unassembled WGS sequence"/>
</dbReference>
<name>A0AAD9GBG2_BABDI</name>
<dbReference type="AlphaFoldDB" id="A0AAD9GBG2"/>
<protein>
    <submittedName>
        <fullName evidence="1">Uncharacterized protein</fullName>
    </submittedName>
</protein>